<dbReference type="InterPro" id="IPR011528">
    <property type="entry name" value="NERD"/>
</dbReference>
<keyword evidence="4" id="KW-1185">Reference proteome</keyword>
<feature type="compositionally biased region" description="Pro residues" evidence="1">
    <location>
        <begin position="206"/>
        <end position="223"/>
    </location>
</feature>
<evidence type="ECO:0000313" key="4">
    <source>
        <dbReference type="Proteomes" id="UP000650511"/>
    </source>
</evidence>
<feature type="domain" description="NERD" evidence="2">
    <location>
        <begin position="31"/>
        <end position="141"/>
    </location>
</feature>
<reference evidence="3" key="1">
    <citation type="journal article" date="2014" name="Int. J. Syst. Evol. Microbiol.">
        <title>Complete genome sequence of Corynebacterium casei LMG S-19264T (=DSM 44701T), isolated from a smear-ripened cheese.</title>
        <authorList>
            <consortium name="US DOE Joint Genome Institute (JGI-PGF)"/>
            <person name="Walter F."/>
            <person name="Albersmeier A."/>
            <person name="Kalinowski J."/>
            <person name="Ruckert C."/>
        </authorList>
    </citation>
    <scope>NUCLEOTIDE SEQUENCE</scope>
    <source>
        <strain evidence="3">CGMCC 1.14988</strain>
    </source>
</reference>
<dbReference type="EMBL" id="BMHA01000007">
    <property type="protein sequence ID" value="GGI07033.1"/>
    <property type="molecule type" value="Genomic_DNA"/>
</dbReference>
<reference evidence="3" key="2">
    <citation type="submission" date="2020-09" db="EMBL/GenBank/DDBJ databases">
        <authorList>
            <person name="Sun Q."/>
            <person name="Zhou Y."/>
        </authorList>
    </citation>
    <scope>NUCLEOTIDE SEQUENCE</scope>
    <source>
        <strain evidence="3">CGMCC 1.14988</strain>
    </source>
</reference>
<dbReference type="Pfam" id="PF08378">
    <property type="entry name" value="NERD"/>
    <property type="match status" value="1"/>
</dbReference>
<organism evidence="3 4">
    <name type="scientific">Egicoccus halophilus</name>
    <dbReference type="NCBI Taxonomy" id="1670830"/>
    <lineage>
        <taxon>Bacteria</taxon>
        <taxon>Bacillati</taxon>
        <taxon>Actinomycetota</taxon>
        <taxon>Nitriliruptoria</taxon>
        <taxon>Egicoccales</taxon>
        <taxon>Egicoccaceae</taxon>
        <taxon>Egicoccus</taxon>
    </lineage>
</organism>
<proteinExistence type="predicted"/>
<name>A0A8J3EY29_9ACTN</name>
<feature type="region of interest" description="Disordered" evidence="1">
    <location>
        <begin position="184"/>
        <end position="241"/>
    </location>
</feature>
<gene>
    <name evidence="3" type="ORF">GCM10011354_22070</name>
</gene>
<evidence type="ECO:0000313" key="3">
    <source>
        <dbReference type="EMBL" id="GGI07033.1"/>
    </source>
</evidence>
<dbReference type="AlphaFoldDB" id="A0A8J3EY29"/>
<protein>
    <recommendedName>
        <fullName evidence="2">NERD domain-containing protein</fullName>
    </recommendedName>
</protein>
<feature type="compositionally biased region" description="Low complexity" evidence="1">
    <location>
        <begin position="185"/>
        <end position="199"/>
    </location>
</feature>
<dbReference type="PROSITE" id="PS50965">
    <property type="entry name" value="NERD"/>
    <property type="match status" value="1"/>
</dbReference>
<comment type="caution">
    <text evidence="3">The sequence shown here is derived from an EMBL/GenBank/DDBJ whole genome shotgun (WGS) entry which is preliminary data.</text>
</comment>
<sequence length="320" mass="35036">MAAELAAGKSGFRRFAERLFDVKTPERAWAKGAAGEEAVGRRLARLPEPWAVVHDLPIGTRGANLDHLVLGPSGVFSLNTKHLSGRVTVYDRAVLVNGRKTDVVPKLLREAALVQKRLTAAAGQDVNVWAVLVVMGCELEIRRRPSDFSVVGRRSLPRWFVRQRATAWPPAQIAELERLARWPQTWTPARPRQAPARTPSGLPRHLPTPTPATTPTPPTPTPPLRAAAATKPPPPPVSRDASHAPIAAVASPVFAVREWQRYGRHRYYANTSEGRTLGWIDVPTGELHVVAPADEEAVAGRLRAARAAALARRREVTTER</sequence>
<dbReference type="Proteomes" id="UP000650511">
    <property type="component" value="Unassembled WGS sequence"/>
</dbReference>
<evidence type="ECO:0000256" key="1">
    <source>
        <dbReference type="SAM" id="MobiDB-lite"/>
    </source>
</evidence>
<evidence type="ECO:0000259" key="2">
    <source>
        <dbReference type="PROSITE" id="PS50965"/>
    </source>
</evidence>
<accession>A0A8J3EY29</accession>